<sequence>MDEQTKTMRKLLSELNAKKCDTENAWRDAGFPWKGELWDEFLQAKAQYEGAKAMAQALGL</sequence>
<organism evidence="1">
    <name type="scientific">Siphoviridae sp. ctqBc4</name>
    <dbReference type="NCBI Taxonomy" id="2827945"/>
    <lineage>
        <taxon>Viruses</taxon>
        <taxon>Duplodnaviria</taxon>
        <taxon>Heunggongvirae</taxon>
        <taxon>Uroviricota</taxon>
        <taxon>Caudoviricetes</taxon>
    </lineage>
</organism>
<reference evidence="1" key="1">
    <citation type="journal article" date="2021" name="Proc. Natl. Acad. Sci. U.S.A.">
        <title>A Catalog of Tens of Thousands of Viruses from Human Metagenomes Reveals Hidden Associations with Chronic Diseases.</title>
        <authorList>
            <person name="Tisza M.J."/>
            <person name="Buck C.B."/>
        </authorList>
    </citation>
    <scope>NUCLEOTIDE SEQUENCE</scope>
    <source>
        <strain evidence="1">CtqBc4</strain>
    </source>
</reference>
<proteinExistence type="predicted"/>
<dbReference type="EMBL" id="BK032570">
    <property type="protein sequence ID" value="DAF48591.1"/>
    <property type="molecule type" value="Genomic_DNA"/>
</dbReference>
<evidence type="ECO:0000313" key="1">
    <source>
        <dbReference type="EMBL" id="DAF48591.1"/>
    </source>
</evidence>
<accession>A0A8S5SD35</accession>
<protein>
    <submittedName>
        <fullName evidence="1">Uncharacterized protein</fullName>
    </submittedName>
</protein>
<name>A0A8S5SD35_9CAUD</name>